<name>A0ABW5D7I8_9BACT</name>
<evidence type="ECO:0000313" key="1">
    <source>
        <dbReference type="EMBL" id="MFD2257038.1"/>
    </source>
</evidence>
<dbReference type="Pfam" id="PF13557">
    <property type="entry name" value="Phenol_MetA_deg"/>
    <property type="match status" value="1"/>
</dbReference>
<organism evidence="1 2">
    <name type="scientific">Luteolibacter algae</name>
    <dbReference type="NCBI Taxonomy" id="454151"/>
    <lineage>
        <taxon>Bacteria</taxon>
        <taxon>Pseudomonadati</taxon>
        <taxon>Verrucomicrobiota</taxon>
        <taxon>Verrucomicrobiia</taxon>
        <taxon>Verrucomicrobiales</taxon>
        <taxon>Verrucomicrobiaceae</taxon>
        <taxon>Luteolibacter</taxon>
    </lineage>
</organism>
<dbReference type="Proteomes" id="UP001597375">
    <property type="component" value="Unassembled WGS sequence"/>
</dbReference>
<proteinExistence type="predicted"/>
<comment type="caution">
    <text evidence="1">The sequence shown here is derived from an EMBL/GenBank/DDBJ whole genome shotgun (WGS) entry which is preliminary data.</text>
</comment>
<keyword evidence="2" id="KW-1185">Reference proteome</keyword>
<dbReference type="InterPro" id="IPR025737">
    <property type="entry name" value="FApF"/>
</dbReference>
<protein>
    <submittedName>
        <fullName evidence="1">Transporter</fullName>
    </submittedName>
</protein>
<gene>
    <name evidence="1" type="ORF">ACFSSA_10140</name>
</gene>
<dbReference type="EMBL" id="JBHUIT010000017">
    <property type="protein sequence ID" value="MFD2257038.1"/>
    <property type="molecule type" value="Genomic_DNA"/>
</dbReference>
<dbReference type="RefSeq" id="WP_386820326.1">
    <property type="nucleotide sequence ID" value="NZ_JBHUIT010000017.1"/>
</dbReference>
<evidence type="ECO:0000313" key="2">
    <source>
        <dbReference type="Proteomes" id="UP001597375"/>
    </source>
</evidence>
<sequence>MSTVLMTTGVAVGFPKDETPLRPLSTDRPDATESPYTVDKGHFQFELEVLSYSMDGEEDSFALSELNFKYGITGNSDLQLVLPLYEHVVDGANGFGDIQLRFKQNLWGNDSGRTAFAIMPFIQLPTGADGITTEKFEGGVILPLGISTAGRWSYGVQVELDLVGNELESGHHFSFLSSATAACELNETMGMFLELVGIANEGGAVNTEAYFNTGLTHAVSETVQLDGGVRIGLTSDSTDFTPFAGVSVKF</sequence>
<reference evidence="2" key="1">
    <citation type="journal article" date="2019" name="Int. J. Syst. Evol. Microbiol.">
        <title>The Global Catalogue of Microorganisms (GCM) 10K type strain sequencing project: providing services to taxonomists for standard genome sequencing and annotation.</title>
        <authorList>
            <consortium name="The Broad Institute Genomics Platform"/>
            <consortium name="The Broad Institute Genome Sequencing Center for Infectious Disease"/>
            <person name="Wu L."/>
            <person name="Ma J."/>
        </authorList>
    </citation>
    <scope>NUCLEOTIDE SEQUENCE [LARGE SCALE GENOMIC DNA]</scope>
    <source>
        <strain evidence="2">CGMCC 4.7106</strain>
    </source>
</reference>
<accession>A0ABW5D7I8</accession>